<dbReference type="KEGG" id="hfv:R50_0103"/>
<keyword evidence="2" id="KW-1185">Reference proteome</keyword>
<evidence type="ECO:0000313" key="2">
    <source>
        <dbReference type="Proteomes" id="UP000503399"/>
    </source>
</evidence>
<dbReference type="EMBL" id="LR778114">
    <property type="protein sequence ID" value="CAB1127609.1"/>
    <property type="molecule type" value="Genomic_DNA"/>
</dbReference>
<evidence type="ECO:0000313" key="1">
    <source>
        <dbReference type="EMBL" id="CAB1127609.1"/>
    </source>
</evidence>
<protein>
    <submittedName>
        <fullName evidence="1">Uncharacterized protein</fullName>
    </submittedName>
</protein>
<dbReference type="AlphaFoldDB" id="A0A6F8ZDC5"/>
<dbReference type="Proteomes" id="UP000503399">
    <property type="component" value="Chromosome"/>
</dbReference>
<proteinExistence type="predicted"/>
<reference evidence="1 2" key="1">
    <citation type="submission" date="2020-02" db="EMBL/GenBank/DDBJ databases">
        <authorList>
            <person name="Hogendoorn C."/>
        </authorList>
    </citation>
    <scope>NUCLEOTIDE SEQUENCE [LARGE SCALE GENOMIC DNA]</scope>
    <source>
        <strain evidence="1">R501</strain>
    </source>
</reference>
<organism evidence="1 2">
    <name type="scientific">Candidatus Hydrogenisulfobacillus filiaventi</name>
    <dbReference type="NCBI Taxonomy" id="2707344"/>
    <lineage>
        <taxon>Bacteria</taxon>
        <taxon>Bacillati</taxon>
        <taxon>Bacillota</taxon>
        <taxon>Clostridia</taxon>
        <taxon>Eubacteriales</taxon>
        <taxon>Clostridiales Family XVII. Incertae Sedis</taxon>
        <taxon>Candidatus Hydrogenisulfobacillus</taxon>
    </lineage>
</organism>
<name>A0A6F8ZDC5_9FIRM</name>
<sequence length="73" mass="8023">MIVMTPHTTPLLTLNIDGTLKPFGALKKSAYRPKKDAGRLLPKFPARPAQREACPVLQRQDPKLDFVSVAVAP</sequence>
<gene>
    <name evidence="1" type="ORF">R50_0103</name>
</gene>
<accession>A0A6F8ZDC5</accession>